<feature type="non-terminal residue" evidence="2">
    <location>
        <position position="72"/>
    </location>
</feature>
<proteinExistence type="predicted"/>
<evidence type="ECO:0000256" key="1">
    <source>
        <dbReference type="SAM" id="Coils"/>
    </source>
</evidence>
<feature type="coiled-coil region" evidence="1">
    <location>
        <begin position="7"/>
        <end position="55"/>
    </location>
</feature>
<dbReference type="EMBL" id="LXQA011109040">
    <property type="protein sequence ID" value="MCI85178.1"/>
    <property type="molecule type" value="Genomic_DNA"/>
</dbReference>
<sequence length="72" mass="8212">QNLVKELEETEAKLAEVVKEKDALVKQVKELREKVAELKENMRSAEVTLIVEEERRADPAGLYADFSRADLV</sequence>
<evidence type="ECO:0000313" key="2">
    <source>
        <dbReference type="EMBL" id="MCI85178.1"/>
    </source>
</evidence>
<accession>A0A392VA19</accession>
<evidence type="ECO:0000313" key="3">
    <source>
        <dbReference type="Proteomes" id="UP000265520"/>
    </source>
</evidence>
<comment type="caution">
    <text evidence="2">The sequence shown here is derived from an EMBL/GenBank/DDBJ whole genome shotgun (WGS) entry which is preliminary data.</text>
</comment>
<name>A0A392VA19_9FABA</name>
<dbReference type="Proteomes" id="UP000265520">
    <property type="component" value="Unassembled WGS sequence"/>
</dbReference>
<protein>
    <submittedName>
        <fullName evidence="2">Uncharacterized protein</fullName>
    </submittedName>
</protein>
<keyword evidence="3" id="KW-1185">Reference proteome</keyword>
<reference evidence="2 3" key="1">
    <citation type="journal article" date="2018" name="Front. Plant Sci.">
        <title>Red Clover (Trifolium pratense) and Zigzag Clover (T. medium) - A Picture of Genomic Similarities and Differences.</title>
        <authorList>
            <person name="Dluhosova J."/>
            <person name="Istvanek J."/>
            <person name="Nedelnik J."/>
            <person name="Repkova J."/>
        </authorList>
    </citation>
    <scope>NUCLEOTIDE SEQUENCE [LARGE SCALE GENOMIC DNA]</scope>
    <source>
        <strain evidence="3">cv. 10/8</strain>
        <tissue evidence="2">Leaf</tissue>
    </source>
</reference>
<feature type="non-terminal residue" evidence="2">
    <location>
        <position position="1"/>
    </location>
</feature>
<dbReference type="AlphaFoldDB" id="A0A392VA19"/>
<organism evidence="2 3">
    <name type="scientific">Trifolium medium</name>
    <dbReference type="NCBI Taxonomy" id="97028"/>
    <lineage>
        <taxon>Eukaryota</taxon>
        <taxon>Viridiplantae</taxon>
        <taxon>Streptophyta</taxon>
        <taxon>Embryophyta</taxon>
        <taxon>Tracheophyta</taxon>
        <taxon>Spermatophyta</taxon>
        <taxon>Magnoliopsida</taxon>
        <taxon>eudicotyledons</taxon>
        <taxon>Gunneridae</taxon>
        <taxon>Pentapetalae</taxon>
        <taxon>rosids</taxon>
        <taxon>fabids</taxon>
        <taxon>Fabales</taxon>
        <taxon>Fabaceae</taxon>
        <taxon>Papilionoideae</taxon>
        <taxon>50 kb inversion clade</taxon>
        <taxon>NPAAA clade</taxon>
        <taxon>Hologalegina</taxon>
        <taxon>IRL clade</taxon>
        <taxon>Trifolieae</taxon>
        <taxon>Trifolium</taxon>
    </lineage>
</organism>
<keyword evidence="1" id="KW-0175">Coiled coil</keyword>